<dbReference type="SUPFAM" id="SSF53098">
    <property type="entry name" value="Ribonuclease H-like"/>
    <property type="match status" value="1"/>
</dbReference>
<dbReference type="InterPro" id="IPR006054">
    <property type="entry name" value="DnaQ"/>
</dbReference>
<evidence type="ECO:0000256" key="16">
    <source>
        <dbReference type="ARBA" id="ARBA00049244"/>
    </source>
</evidence>
<evidence type="ECO:0000256" key="3">
    <source>
        <dbReference type="ARBA" id="ARBA00012417"/>
    </source>
</evidence>
<keyword evidence="7" id="KW-0235">DNA replication</keyword>
<keyword evidence="11" id="KW-0269">Exonuclease</keyword>
<evidence type="ECO:0000256" key="7">
    <source>
        <dbReference type="ARBA" id="ARBA00022705"/>
    </source>
</evidence>
<dbReference type="Pfam" id="PF00929">
    <property type="entry name" value="RNase_T"/>
    <property type="match status" value="1"/>
</dbReference>
<evidence type="ECO:0000256" key="6">
    <source>
        <dbReference type="ARBA" id="ARBA00022695"/>
    </source>
</evidence>
<evidence type="ECO:0000256" key="4">
    <source>
        <dbReference type="ARBA" id="ARBA00020352"/>
    </source>
</evidence>
<dbReference type="EC" id="2.7.7.7" evidence="3"/>
<organism evidence="18 19">
    <name type="scientific">Paracoccus cavernae</name>
    <dbReference type="NCBI Taxonomy" id="1571207"/>
    <lineage>
        <taxon>Bacteria</taxon>
        <taxon>Pseudomonadati</taxon>
        <taxon>Pseudomonadota</taxon>
        <taxon>Alphaproteobacteria</taxon>
        <taxon>Rhodobacterales</taxon>
        <taxon>Paracoccaceae</taxon>
        <taxon>Paracoccus</taxon>
    </lineage>
</organism>
<dbReference type="InterPro" id="IPR013520">
    <property type="entry name" value="Ribonucl_H"/>
</dbReference>
<keyword evidence="9" id="KW-0479">Metal-binding</keyword>
<keyword evidence="5" id="KW-0808">Transferase</keyword>
<proteinExistence type="predicted"/>
<comment type="function">
    <text evidence="15">DNA polymerase III is a complex, multichain enzyme responsible for most of the replicative synthesis in bacteria. The epsilon subunit contain the editing function and is a proofreading 3'-5' exonuclease.</text>
</comment>
<dbReference type="InterPro" id="IPR036397">
    <property type="entry name" value="RNaseH_sf"/>
</dbReference>
<feature type="domain" description="Exonuclease" evidence="17">
    <location>
        <begin position="2"/>
        <end position="170"/>
    </location>
</feature>
<evidence type="ECO:0000256" key="10">
    <source>
        <dbReference type="ARBA" id="ARBA00022801"/>
    </source>
</evidence>
<keyword evidence="13" id="KW-0239">DNA-directed DNA polymerase</keyword>
<protein>
    <recommendedName>
        <fullName evidence="4">DNA polymerase III subunit epsilon</fullName>
        <ecNumber evidence="3">2.7.7.7</ecNumber>
    </recommendedName>
</protein>
<evidence type="ECO:0000256" key="1">
    <source>
        <dbReference type="ARBA" id="ARBA00001936"/>
    </source>
</evidence>
<sequence length="237" mass="26102">MREIVLDTETTGFDPETGDRIVEIGAIELHNHLPTGRTFHVYINPERSMPQEAFDVHGLGDDFLKDKPKFAEIAQDFEEFIGDDGQLVIHNAPFDMKFLNAELRKLGRSTLPMARATDTLEMARRKFPGRRTRWTPCAGATASTTRTARCTAHFSTANCWPRSICRCWAAASRVWCWKPSGPATATRAGRATAGRAPRAQALAPRLTEAEAEAHAAFVAKLGDKAVWLRYGGTGSGS</sequence>
<dbReference type="SMART" id="SM00479">
    <property type="entry name" value="EXOIII"/>
    <property type="match status" value="1"/>
</dbReference>
<evidence type="ECO:0000256" key="13">
    <source>
        <dbReference type="ARBA" id="ARBA00022932"/>
    </source>
</evidence>
<evidence type="ECO:0000256" key="8">
    <source>
        <dbReference type="ARBA" id="ARBA00022722"/>
    </source>
</evidence>
<evidence type="ECO:0000256" key="5">
    <source>
        <dbReference type="ARBA" id="ARBA00022679"/>
    </source>
</evidence>
<evidence type="ECO:0000313" key="19">
    <source>
        <dbReference type="Proteomes" id="UP001243846"/>
    </source>
</evidence>
<reference evidence="19" key="1">
    <citation type="journal article" date="2019" name="Int. J. Syst. Evol. Microbiol.">
        <title>The Global Catalogue of Microorganisms (GCM) 10K type strain sequencing project: providing services to taxonomists for standard genome sequencing and annotation.</title>
        <authorList>
            <consortium name="The Broad Institute Genomics Platform"/>
            <consortium name="The Broad Institute Genome Sequencing Center for Infectious Disease"/>
            <person name="Wu L."/>
            <person name="Ma J."/>
        </authorList>
    </citation>
    <scope>NUCLEOTIDE SEQUENCE [LARGE SCALE GENOMIC DNA]</scope>
    <source>
        <strain evidence="19">CECT 8482</strain>
    </source>
</reference>
<evidence type="ECO:0000256" key="9">
    <source>
        <dbReference type="ARBA" id="ARBA00022723"/>
    </source>
</evidence>
<evidence type="ECO:0000259" key="17">
    <source>
        <dbReference type="SMART" id="SM00479"/>
    </source>
</evidence>
<comment type="catalytic activity">
    <reaction evidence="16">
        <text>DNA(n) + a 2'-deoxyribonucleoside 5'-triphosphate = DNA(n+1) + diphosphate</text>
        <dbReference type="Rhea" id="RHEA:22508"/>
        <dbReference type="Rhea" id="RHEA-COMP:17339"/>
        <dbReference type="Rhea" id="RHEA-COMP:17340"/>
        <dbReference type="ChEBI" id="CHEBI:33019"/>
        <dbReference type="ChEBI" id="CHEBI:61560"/>
        <dbReference type="ChEBI" id="CHEBI:173112"/>
        <dbReference type="EC" id="2.7.7.7"/>
    </reaction>
</comment>
<accession>A0ABT8DAC7</accession>
<keyword evidence="8" id="KW-0540">Nuclease</keyword>
<comment type="caution">
    <text evidence="18">The sequence shown here is derived from an EMBL/GenBank/DDBJ whole genome shotgun (WGS) entry which is preliminary data.</text>
</comment>
<dbReference type="PANTHER" id="PTHR30231:SF41">
    <property type="entry name" value="DNA POLYMERASE III SUBUNIT EPSILON"/>
    <property type="match status" value="1"/>
</dbReference>
<keyword evidence="10" id="KW-0378">Hydrolase</keyword>
<comment type="cofactor">
    <cofactor evidence="1">
        <name>Mn(2+)</name>
        <dbReference type="ChEBI" id="CHEBI:29035"/>
    </cofactor>
</comment>
<evidence type="ECO:0000313" key="18">
    <source>
        <dbReference type="EMBL" id="MDN3712838.1"/>
    </source>
</evidence>
<dbReference type="PANTHER" id="PTHR30231">
    <property type="entry name" value="DNA POLYMERASE III SUBUNIT EPSILON"/>
    <property type="match status" value="1"/>
</dbReference>
<evidence type="ECO:0000256" key="12">
    <source>
        <dbReference type="ARBA" id="ARBA00022842"/>
    </source>
</evidence>
<dbReference type="EMBL" id="JAUFRC010000001">
    <property type="protein sequence ID" value="MDN3712838.1"/>
    <property type="molecule type" value="Genomic_DNA"/>
</dbReference>
<evidence type="ECO:0000256" key="2">
    <source>
        <dbReference type="ARBA" id="ARBA00001946"/>
    </source>
</evidence>
<keyword evidence="6" id="KW-0548">Nucleotidyltransferase</keyword>
<comment type="cofactor">
    <cofactor evidence="2">
        <name>Mg(2+)</name>
        <dbReference type="ChEBI" id="CHEBI:18420"/>
    </cofactor>
</comment>
<dbReference type="Proteomes" id="UP001243846">
    <property type="component" value="Unassembled WGS sequence"/>
</dbReference>
<name>A0ABT8DAC7_9RHOB</name>
<dbReference type="CDD" id="cd06131">
    <property type="entry name" value="DNA_pol_III_epsilon_Ecoli_like"/>
    <property type="match status" value="1"/>
</dbReference>
<evidence type="ECO:0000256" key="11">
    <source>
        <dbReference type="ARBA" id="ARBA00022839"/>
    </source>
</evidence>
<dbReference type="Gene3D" id="3.30.420.10">
    <property type="entry name" value="Ribonuclease H-like superfamily/Ribonuclease H"/>
    <property type="match status" value="1"/>
</dbReference>
<dbReference type="NCBIfam" id="TIGR00573">
    <property type="entry name" value="dnaq"/>
    <property type="match status" value="1"/>
</dbReference>
<dbReference type="InterPro" id="IPR012337">
    <property type="entry name" value="RNaseH-like_sf"/>
</dbReference>
<evidence type="ECO:0000256" key="14">
    <source>
        <dbReference type="ARBA" id="ARBA00023211"/>
    </source>
</evidence>
<keyword evidence="14" id="KW-0464">Manganese</keyword>
<keyword evidence="19" id="KW-1185">Reference proteome</keyword>
<evidence type="ECO:0000256" key="15">
    <source>
        <dbReference type="ARBA" id="ARBA00025483"/>
    </source>
</evidence>
<keyword evidence="12" id="KW-0460">Magnesium</keyword>
<gene>
    <name evidence="18" type="ORF">QWZ10_15680</name>
</gene>
<dbReference type="InterPro" id="IPR006309">
    <property type="entry name" value="DnaQ_proteo"/>
</dbReference>